<gene>
    <name evidence="1" type="ORF">NQ176_g1154</name>
</gene>
<evidence type="ECO:0000313" key="2">
    <source>
        <dbReference type="Proteomes" id="UP001143910"/>
    </source>
</evidence>
<proteinExistence type="predicted"/>
<organism evidence="1 2">
    <name type="scientific">Zarea fungicola</name>
    <dbReference type="NCBI Taxonomy" id="93591"/>
    <lineage>
        <taxon>Eukaryota</taxon>
        <taxon>Fungi</taxon>
        <taxon>Dikarya</taxon>
        <taxon>Ascomycota</taxon>
        <taxon>Pezizomycotina</taxon>
        <taxon>Sordariomycetes</taxon>
        <taxon>Hypocreomycetidae</taxon>
        <taxon>Hypocreales</taxon>
        <taxon>Cordycipitaceae</taxon>
        <taxon>Zarea</taxon>
    </lineage>
</organism>
<keyword evidence="2" id="KW-1185">Reference proteome</keyword>
<evidence type="ECO:0000313" key="1">
    <source>
        <dbReference type="EMBL" id="KAJ2982794.1"/>
    </source>
</evidence>
<dbReference type="Proteomes" id="UP001143910">
    <property type="component" value="Unassembled WGS sequence"/>
</dbReference>
<dbReference type="EMBL" id="JANJQO010000057">
    <property type="protein sequence ID" value="KAJ2982794.1"/>
    <property type="molecule type" value="Genomic_DNA"/>
</dbReference>
<accession>A0ACC1NWJ4</accession>
<reference evidence="1" key="1">
    <citation type="submission" date="2022-08" db="EMBL/GenBank/DDBJ databases">
        <title>Genome Sequence of Lecanicillium fungicola.</title>
        <authorList>
            <person name="Buettner E."/>
        </authorList>
    </citation>
    <scope>NUCLEOTIDE SEQUENCE</scope>
    <source>
        <strain evidence="1">Babe33</strain>
    </source>
</reference>
<name>A0ACC1NWJ4_9HYPO</name>
<comment type="caution">
    <text evidence="1">The sequence shown here is derived from an EMBL/GenBank/DDBJ whole genome shotgun (WGS) entry which is preliminary data.</text>
</comment>
<sequence length="368" mass="40478">MTAENEAPKHAQLREAIGPAMGYLTTVTEIGVLRACIDYRVFDEIPEDGDISLSELAVKTGGKEEMLERLVPYLTAVEILAVSSTGRVAHTDKSRVYRSGELTAGFLVHIFNMLLRPVAQLPTFFGQHGLASPKTADTTPFGLAMGHPDKDVYSILDAEPELSKAFNAFVGRVGKVFPMTGVYDFSWMQEQEGALVRDGPIFVDIGGSNGLAIKDIVGDNKFIPIDRCAVLDLPKSINATEPNLDDSLRGLKLVPGNVFEPLPRAARGSLVYQFRRILNDFADADVIKSWQSVREAAAPDTRVYVVEELLQPVRNAYGVSQDFVLMLVGGKRRNAAMHSVLAETAGFRLNRQFPDRYNDCSVLEFVLQ</sequence>
<protein>
    <submittedName>
        <fullName evidence="1">Uncharacterized protein</fullName>
    </submittedName>
</protein>